<dbReference type="Proteomes" id="UP000789845">
    <property type="component" value="Unassembled WGS sequence"/>
</dbReference>
<keyword evidence="3" id="KW-1185">Reference proteome</keyword>
<name>A0A9C7L8I8_9BACI</name>
<comment type="caution">
    <text evidence="2">The sequence shown here is derived from an EMBL/GenBank/DDBJ whole genome shotgun (WGS) entry which is preliminary data.</text>
</comment>
<organism evidence="2 3">
    <name type="scientific">Pseudoneobacillus rhizosphaerae</name>
    <dbReference type="NCBI Taxonomy" id="2880968"/>
    <lineage>
        <taxon>Bacteria</taxon>
        <taxon>Bacillati</taxon>
        <taxon>Bacillota</taxon>
        <taxon>Bacilli</taxon>
        <taxon>Bacillales</taxon>
        <taxon>Bacillaceae</taxon>
        <taxon>Pseudoneobacillus</taxon>
    </lineage>
</organism>
<keyword evidence="1" id="KW-1133">Transmembrane helix</keyword>
<sequence length="59" mass="6474">MNLVALYLACIIAGFTLTRLPEIPFLSSLGSLFDIIGILTMLVFSLVLIYMGIKALIKK</sequence>
<protein>
    <submittedName>
        <fullName evidence="2">Uncharacterized protein</fullName>
    </submittedName>
</protein>
<dbReference type="AlphaFoldDB" id="A0A9C7L8I8"/>
<feature type="transmembrane region" description="Helical" evidence="1">
    <location>
        <begin position="35"/>
        <end position="57"/>
    </location>
</feature>
<dbReference type="RefSeq" id="WP_230494610.1">
    <property type="nucleotide sequence ID" value="NZ_CAKJTG010000001.1"/>
</dbReference>
<keyword evidence="1" id="KW-0812">Transmembrane</keyword>
<gene>
    <name evidence="2" type="ORF">NEOCIP111885_00004</name>
</gene>
<accession>A0A9C7L8I8</accession>
<evidence type="ECO:0000313" key="3">
    <source>
        <dbReference type="Proteomes" id="UP000789845"/>
    </source>
</evidence>
<keyword evidence="1" id="KW-0472">Membrane</keyword>
<dbReference type="EMBL" id="CAKJTG010000001">
    <property type="protein sequence ID" value="CAG9606316.1"/>
    <property type="molecule type" value="Genomic_DNA"/>
</dbReference>
<evidence type="ECO:0000256" key="1">
    <source>
        <dbReference type="SAM" id="Phobius"/>
    </source>
</evidence>
<evidence type="ECO:0000313" key="2">
    <source>
        <dbReference type="EMBL" id="CAG9606316.1"/>
    </source>
</evidence>
<proteinExistence type="predicted"/>
<reference evidence="2" key="1">
    <citation type="submission" date="2021-10" db="EMBL/GenBank/DDBJ databases">
        <authorList>
            <person name="Criscuolo A."/>
        </authorList>
    </citation>
    <scope>NUCLEOTIDE SEQUENCE</scope>
    <source>
        <strain evidence="2">CIP111885</strain>
    </source>
</reference>